<dbReference type="PANTHER" id="PTHR43991">
    <property type="entry name" value="WD REPEAT PROTEIN (AFU_ORTHOLOGUE AFUA_8G05640)-RELATED"/>
    <property type="match status" value="1"/>
</dbReference>
<dbReference type="OrthoDB" id="64353at2759"/>
<feature type="domain" description="DUF2415" evidence="2">
    <location>
        <begin position="376"/>
        <end position="415"/>
    </location>
</feature>
<gene>
    <name evidence="3" type="ORF">N0V93_004372</name>
</gene>
<dbReference type="PANTHER" id="PTHR43991:SF9">
    <property type="entry name" value="DUF2415 DOMAIN-CONTAINING PROTEIN"/>
    <property type="match status" value="1"/>
</dbReference>
<feature type="region of interest" description="Disordered" evidence="1">
    <location>
        <begin position="504"/>
        <end position="537"/>
    </location>
</feature>
<feature type="compositionally biased region" description="Basic and acidic residues" evidence="1">
    <location>
        <begin position="504"/>
        <end position="513"/>
    </location>
</feature>
<dbReference type="Gene3D" id="2.130.10.10">
    <property type="entry name" value="YVTN repeat-like/Quinoprotein amine dehydrogenase"/>
    <property type="match status" value="1"/>
</dbReference>
<accession>A0A9W8YRD0</accession>
<proteinExistence type="predicted"/>
<feature type="region of interest" description="Disordered" evidence="1">
    <location>
        <begin position="454"/>
        <end position="478"/>
    </location>
</feature>
<organism evidence="3 4">
    <name type="scientific">Gnomoniopsis smithogilvyi</name>
    <dbReference type="NCBI Taxonomy" id="1191159"/>
    <lineage>
        <taxon>Eukaryota</taxon>
        <taxon>Fungi</taxon>
        <taxon>Dikarya</taxon>
        <taxon>Ascomycota</taxon>
        <taxon>Pezizomycotina</taxon>
        <taxon>Sordariomycetes</taxon>
        <taxon>Sordariomycetidae</taxon>
        <taxon>Diaporthales</taxon>
        <taxon>Gnomoniaceae</taxon>
        <taxon>Gnomoniopsis</taxon>
    </lineage>
</organism>
<comment type="caution">
    <text evidence="3">The sequence shown here is derived from an EMBL/GenBank/DDBJ whole genome shotgun (WGS) entry which is preliminary data.</text>
</comment>
<dbReference type="Pfam" id="PF10313">
    <property type="entry name" value="DUF2415"/>
    <property type="match status" value="1"/>
</dbReference>
<protein>
    <recommendedName>
        <fullName evidence="2">DUF2415 domain-containing protein</fullName>
    </recommendedName>
</protein>
<dbReference type="EMBL" id="JAPEVB010000003">
    <property type="protein sequence ID" value="KAJ4390774.1"/>
    <property type="molecule type" value="Genomic_DNA"/>
</dbReference>
<dbReference type="InterPro" id="IPR015943">
    <property type="entry name" value="WD40/YVTN_repeat-like_dom_sf"/>
</dbReference>
<evidence type="ECO:0000256" key="1">
    <source>
        <dbReference type="SAM" id="MobiDB-lite"/>
    </source>
</evidence>
<dbReference type="AlphaFoldDB" id="A0A9W8YRD0"/>
<sequence>MAVMDDRIYHPTDALILPKPRRHYRVGLRCEHWQLRSQIGLTSPRNVYYVAGNGNNQVHKLDTTEHESELIKILTFSPRCLVVKKGWICCGGESGEFVAFQVDDARETRENTRVDAAHAATSMSPIQQYVEYGGPRSNDVLDAFRDPMHGLPSEDRLQLALDSVSDENDSMPALIPPSPRTDANTDNKTLVARSKAFGKERINCVTLWFPLSSPDSNHSGAYSQSVAVLANNDKHVTVVGLESQEAMDELSYPDFVNRALISPDGRLLAAICDDPYLYVHERVPKQGASHGIFSRKNMADFEWKLCAKVHLKSQRKEDRSDQRGSFAACFSNTGRYLAVGTQYGVISVFETAAFSEPGFDPLITTFTTSRPKEDVGAVRDMSFCPGPFDLLAWTEHRGRVGVADIRSNYVSRQILDLSRYDDYEQIMITEKGSIDPRLLDRNGDGLLTMADSSDAAAARRLARRPTTERPTGDRSATEYHPPLVAEETMVLEALTAHRRRRDQIAAEAARRNDPVAGSRMLERLQNRTSSSRDPAPFREYRNTSRVSEMEQARELIRNVNRLNDLDRAERLRARRAVQTAETNLVASVQSAANAVAALRTMRNQAGRIVLPDSQSNVPARPNPDSDATDLETLYQNFEMLGPYHEPGQGGETNGRDPHVLASVWSNMLRNRDTDSEPLVTAINPRTNRTRLADRAAALNMGRIDHEHDDTAGLAWSEDGSVLIIGADDGIYEFRVNTFSRKMFPSITMR</sequence>
<dbReference type="SUPFAM" id="SSF50969">
    <property type="entry name" value="YVTN repeat-like/Quinoprotein amine dehydrogenase"/>
    <property type="match status" value="1"/>
</dbReference>
<evidence type="ECO:0000313" key="4">
    <source>
        <dbReference type="Proteomes" id="UP001140453"/>
    </source>
</evidence>
<keyword evidence="4" id="KW-1185">Reference proteome</keyword>
<evidence type="ECO:0000259" key="2">
    <source>
        <dbReference type="Pfam" id="PF10313"/>
    </source>
</evidence>
<reference evidence="3" key="1">
    <citation type="submission" date="2022-10" db="EMBL/GenBank/DDBJ databases">
        <title>Tapping the CABI collections for fungal endophytes: first genome assemblies for Collariella, Neodidymelliopsis, Ascochyta clinopodiicola, Didymella pomorum, Didymosphaeria variabile, Neocosmospora piperis and Neocucurbitaria cava.</title>
        <authorList>
            <person name="Hill R."/>
        </authorList>
    </citation>
    <scope>NUCLEOTIDE SEQUENCE</scope>
    <source>
        <strain evidence="3">IMI 355082</strain>
    </source>
</reference>
<name>A0A9W8YRD0_9PEZI</name>
<dbReference type="InterPro" id="IPR011044">
    <property type="entry name" value="Quino_amine_DH_bsu"/>
</dbReference>
<evidence type="ECO:0000313" key="3">
    <source>
        <dbReference type="EMBL" id="KAJ4390774.1"/>
    </source>
</evidence>
<feature type="compositionally biased region" description="Basic and acidic residues" evidence="1">
    <location>
        <begin position="465"/>
        <end position="477"/>
    </location>
</feature>
<dbReference type="InterPro" id="IPR019417">
    <property type="entry name" value="DUF2415"/>
</dbReference>
<dbReference type="Proteomes" id="UP001140453">
    <property type="component" value="Unassembled WGS sequence"/>
</dbReference>